<organism evidence="3 4">
    <name type="scientific">Arthrobacter nitrophenolicus</name>
    <dbReference type="NCBI Taxonomy" id="683150"/>
    <lineage>
        <taxon>Bacteria</taxon>
        <taxon>Bacillati</taxon>
        <taxon>Actinomycetota</taxon>
        <taxon>Actinomycetes</taxon>
        <taxon>Micrococcales</taxon>
        <taxon>Micrococcaceae</taxon>
        <taxon>Arthrobacter</taxon>
    </lineage>
</organism>
<sequence>MCLGITPNTNTQASPCSHLPKSTTAPGNTSGTNATRPCSATTNKTHTGSAIDPPHQPQQATPVSISRPNNPPSDSTQLDNLRTCQFCGIRLEVDAGAYAEGAHIRPLGGKHGGHDTTSNVLCLCPNDHVLFDKGGLYLDDELRILEKGTGAVRGKLKLSHAVDTANVSYHREHVAGV</sequence>
<dbReference type="InterPro" id="IPR003615">
    <property type="entry name" value="HNH_nuc"/>
</dbReference>
<protein>
    <recommendedName>
        <fullName evidence="2">HNH nuclease domain-containing protein</fullName>
    </recommendedName>
</protein>
<feature type="compositionally biased region" description="Polar residues" evidence="1">
    <location>
        <begin position="1"/>
        <end position="48"/>
    </location>
</feature>
<reference evidence="3 4" key="1">
    <citation type="submission" date="2019-03" db="EMBL/GenBank/DDBJ databases">
        <title>Genome Sequencing and Assembly of Various Microbes Isolated from Partially Reclaimed Soil and Acid Mine Drainage (AMD) Site.</title>
        <authorList>
            <person name="Steinbock B."/>
            <person name="Bechtold R."/>
            <person name="Sevigny J.L."/>
            <person name="Thomas D."/>
            <person name="Cuthill L.R."/>
            <person name="Aveiro Johannsen E.J."/>
            <person name="Thomas K."/>
            <person name="Ghosh A."/>
        </authorList>
    </citation>
    <scope>NUCLEOTIDE SEQUENCE [LARGE SCALE GENOMIC DNA]</scope>
    <source>
        <strain evidence="3 4">S-A1</strain>
    </source>
</reference>
<comment type="caution">
    <text evidence="3">The sequence shown here is derived from an EMBL/GenBank/DDBJ whole genome shotgun (WGS) entry which is preliminary data.</text>
</comment>
<evidence type="ECO:0000313" key="3">
    <source>
        <dbReference type="EMBL" id="TDL32272.1"/>
    </source>
</evidence>
<dbReference type="CDD" id="cd00085">
    <property type="entry name" value="HNHc"/>
    <property type="match status" value="1"/>
</dbReference>
<feature type="compositionally biased region" description="Polar residues" evidence="1">
    <location>
        <begin position="57"/>
        <end position="78"/>
    </location>
</feature>
<evidence type="ECO:0000313" key="4">
    <source>
        <dbReference type="Proteomes" id="UP000294621"/>
    </source>
</evidence>
<dbReference type="EMBL" id="SMZQ01000014">
    <property type="protein sequence ID" value="TDL32272.1"/>
    <property type="molecule type" value="Genomic_DNA"/>
</dbReference>
<dbReference type="OrthoDB" id="4464809at2"/>
<dbReference type="Proteomes" id="UP000294621">
    <property type="component" value="Unassembled WGS sequence"/>
</dbReference>
<accession>A0A4R5XMT7</accession>
<gene>
    <name evidence="3" type="ORF">E2R57_19510</name>
</gene>
<evidence type="ECO:0000259" key="2">
    <source>
        <dbReference type="Pfam" id="PF13391"/>
    </source>
</evidence>
<evidence type="ECO:0000256" key="1">
    <source>
        <dbReference type="SAM" id="MobiDB-lite"/>
    </source>
</evidence>
<feature type="domain" description="HNH nuclease" evidence="2">
    <location>
        <begin position="84"/>
        <end position="137"/>
    </location>
</feature>
<name>A0A4R5XMT7_9MICC</name>
<dbReference type="Pfam" id="PF13391">
    <property type="entry name" value="HNH_2"/>
    <property type="match status" value="1"/>
</dbReference>
<feature type="region of interest" description="Disordered" evidence="1">
    <location>
        <begin position="1"/>
        <end position="78"/>
    </location>
</feature>
<proteinExistence type="predicted"/>
<dbReference type="AlphaFoldDB" id="A0A4R5XMT7"/>